<dbReference type="GO" id="GO:0004222">
    <property type="term" value="F:metalloendopeptidase activity"/>
    <property type="evidence" value="ECO:0007669"/>
    <property type="project" value="InterPro"/>
</dbReference>
<evidence type="ECO:0000256" key="5">
    <source>
        <dbReference type="ARBA" id="ARBA00022723"/>
    </source>
</evidence>
<dbReference type="OrthoDB" id="9807740at2"/>
<evidence type="ECO:0000256" key="3">
    <source>
        <dbReference type="ARBA" id="ARBA00022552"/>
    </source>
</evidence>
<proteinExistence type="inferred from homology"/>
<evidence type="ECO:0000256" key="6">
    <source>
        <dbReference type="ARBA" id="ARBA00022759"/>
    </source>
</evidence>
<evidence type="ECO:0000256" key="7">
    <source>
        <dbReference type="ARBA" id="ARBA00022801"/>
    </source>
</evidence>
<name>A0A4Q8ANB0_9MICO</name>
<evidence type="ECO:0000256" key="1">
    <source>
        <dbReference type="ARBA" id="ARBA00010875"/>
    </source>
</evidence>
<dbReference type="RefSeq" id="WP_055839138.1">
    <property type="nucleotide sequence ID" value="NZ_SHLC01000001.1"/>
</dbReference>
<evidence type="ECO:0000313" key="11">
    <source>
        <dbReference type="Proteomes" id="UP000291483"/>
    </source>
</evidence>
<keyword evidence="2 9" id="KW-0690">Ribosome biogenesis</keyword>
<dbReference type="Pfam" id="PF02130">
    <property type="entry name" value="YbeY"/>
    <property type="match status" value="1"/>
</dbReference>
<dbReference type="NCBIfam" id="TIGR00043">
    <property type="entry name" value="rRNA maturation RNase YbeY"/>
    <property type="match status" value="1"/>
</dbReference>
<dbReference type="PANTHER" id="PTHR46986:SF1">
    <property type="entry name" value="ENDORIBONUCLEASE YBEY, CHLOROPLASTIC"/>
    <property type="match status" value="1"/>
</dbReference>
<keyword evidence="5 9" id="KW-0479">Metal-binding</keyword>
<reference evidence="10 11" key="1">
    <citation type="submission" date="2019-02" db="EMBL/GenBank/DDBJ databases">
        <title>Sequencing the genomes of 1000 actinobacteria strains.</title>
        <authorList>
            <person name="Klenk H.-P."/>
        </authorList>
    </citation>
    <scope>NUCLEOTIDE SEQUENCE [LARGE SCALE GENOMIC DNA]</scope>
    <source>
        <strain evidence="10 11">DSM 18319</strain>
    </source>
</reference>
<dbReference type="AlphaFoldDB" id="A0A4Q8ANB0"/>
<dbReference type="PROSITE" id="PS01306">
    <property type="entry name" value="UPF0054"/>
    <property type="match status" value="1"/>
</dbReference>
<comment type="similarity">
    <text evidence="1 9">Belongs to the endoribonuclease YbeY family.</text>
</comment>
<dbReference type="GO" id="GO:0008270">
    <property type="term" value="F:zinc ion binding"/>
    <property type="evidence" value="ECO:0007669"/>
    <property type="project" value="UniProtKB-UniRule"/>
</dbReference>
<keyword evidence="7 9" id="KW-0378">Hydrolase</keyword>
<feature type="binding site" evidence="9">
    <location>
        <position position="120"/>
    </location>
    <ligand>
        <name>Zn(2+)</name>
        <dbReference type="ChEBI" id="CHEBI:29105"/>
        <note>catalytic</note>
    </ligand>
</feature>
<feature type="binding site" evidence="9">
    <location>
        <position position="116"/>
    </location>
    <ligand>
        <name>Zn(2+)</name>
        <dbReference type="ChEBI" id="CHEBI:29105"/>
        <note>catalytic</note>
    </ligand>
</feature>
<organism evidence="10 11">
    <name type="scientific">Microterricola gilva</name>
    <dbReference type="NCBI Taxonomy" id="393267"/>
    <lineage>
        <taxon>Bacteria</taxon>
        <taxon>Bacillati</taxon>
        <taxon>Actinomycetota</taxon>
        <taxon>Actinomycetes</taxon>
        <taxon>Micrococcales</taxon>
        <taxon>Microbacteriaceae</taxon>
        <taxon>Microterricola</taxon>
    </lineage>
</organism>
<dbReference type="EMBL" id="SHLC01000001">
    <property type="protein sequence ID" value="RZU65429.1"/>
    <property type="molecule type" value="Genomic_DNA"/>
</dbReference>
<dbReference type="PANTHER" id="PTHR46986">
    <property type="entry name" value="ENDORIBONUCLEASE YBEY, CHLOROPLASTIC"/>
    <property type="match status" value="1"/>
</dbReference>
<evidence type="ECO:0000256" key="9">
    <source>
        <dbReference type="HAMAP-Rule" id="MF_00009"/>
    </source>
</evidence>
<dbReference type="GO" id="GO:0006364">
    <property type="term" value="P:rRNA processing"/>
    <property type="evidence" value="ECO:0007669"/>
    <property type="project" value="UniProtKB-UniRule"/>
</dbReference>
<evidence type="ECO:0000313" key="10">
    <source>
        <dbReference type="EMBL" id="RZU65429.1"/>
    </source>
</evidence>
<dbReference type="InterPro" id="IPR002036">
    <property type="entry name" value="YbeY"/>
</dbReference>
<comment type="function">
    <text evidence="9">Single strand-specific metallo-endoribonuclease involved in late-stage 70S ribosome quality control and in maturation of the 3' terminus of the 16S rRNA.</text>
</comment>
<dbReference type="Proteomes" id="UP000291483">
    <property type="component" value="Unassembled WGS sequence"/>
</dbReference>
<dbReference type="HAMAP" id="MF_00009">
    <property type="entry name" value="Endoribonucl_YbeY"/>
    <property type="match status" value="1"/>
</dbReference>
<dbReference type="GO" id="GO:0005737">
    <property type="term" value="C:cytoplasm"/>
    <property type="evidence" value="ECO:0007669"/>
    <property type="project" value="UniProtKB-SubCell"/>
</dbReference>
<protein>
    <recommendedName>
        <fullName evidence="9">Endoribonuclease YbeY</fullName>
        <ecNumber evidence="9">3.1.-.-</ecNumber>
    </recommendedName>
</protein>
<dbReference type="GO" id="GO:0004521">
    <property type="term" value="F:RNA endonuclease activity"/>
    <property type="evidence" value="ECO:0007669"/>
    <property type="project" value="UniProtKB-UniRule"/>
</dbReference>
<comment type="caution">
    <text evidence="10">The sequence shown here is derived from an EMBL/GenBank/DDBJ whole genome shotgun (WGS) entry which is preliminary data.</text>
</comment>
<gene>
    <name evidence="9" type="primary">ybeY</name>
    <name evidence="10" type="ORF">EV379_1763</name>
</gene>
<evidence type="ECO:0000256" key="8">
    <source>
        <dbReference type="ARBA" id="ARBA00022833"/>
    </source>
</evidence>
<keyword evidence="4 9" id="KW-0540">Nuclease</keyword>
<sequence length="153" mass="16788">MSIEINNESAIEVDESAIQRLAVFALDAMHVHPDAELAIVLVDEGAMEQLHVQWMDEPGPTDVLSFPMDELRPGTEDAPTPAGLLGDIVLCPQVAQAQAETAGHSTMAELQLLTTHGILHLLGFDHAEPDEEKEMFGLQREILAGFAQQERRR</sequence>
<dbReference type="InterPro" id="IPR023091">
    <property type="entry name" value="MetalPrtase_cat_dom_sf_prd"/>
</dbReference>
<keyword evidence="6 9" id="KW-0255">Endonuclease</keyword>
<dbReference type="SUPFAM" id="SSF55486">
    <property type="entry name" value="Metalloproteases ('zincins'), catalytic domain"/>
    <property type="match status" value="1"/>
</dbReference>
<keyword evidence="11" id="KW-1185">Reference proteome</keyword>
<evidence type="ECO:0000256" key="4">
    <source>
        <dbReference type="ARBA" id="ARBA00022722"/>
    </source>
</evidence>
<dbReference type="Gene3D" id="3.40.390.30">
    <property type="entry name" value="Metalloproteases ('zincins'), catalytic domain"/>
    <property type="match status" value="1"/>
</dbReference>
<evidence type="ECO:0000256" key="2">
    <source>
        <dbReference type="ARBA" id="ARBA00022517"/>
    </source>
</evidence>
<dbReference type="InterPro" id="IPR020549">
    <property type="entry name" value="YbeY_CS"/>
</dbReference>
<keyword evidence="8 9" id="KW-0862">Zinc</keyword>
<keyword evidence="9" id="KW-0963">Cytoplasm</keyword>
<keyword evidence="3 9" id="KW-0698">rRNA processing</keyword>
<comment type="cofactor">
    <cofactor evidence="9">
        <name>Zn(2+)</name>
        <dbReference type="ChEBI" id="CHEBI:29105"/>
    </cofactor>
    <text evidence="9">Binds 1 zinc ion.</text>
</comment>
<accession>A0A4Q8ANB0</accession>
<comment type="subcellular location">
    <subcellularLocation>
        <location evidence="9">Cytoplasm</location>
    </subcellularLocation>
</comment>
<feature type="binding site" evidence="9">
    <location>
        <position position="126"/>
    </location>
    <ligand>
        <name>Zn(2+)</name>
        <dbReference type="ChEBI" id="CHEBI:29105"/>
        <note>catalytic</note>
    </ligand>
</feature>
<dbReference type="EC" id="3.1.-.-" evidence="9"/>